<sequence>MSSVVRGHHPTFDLIFFQLEAPHTAGLIERHVEVAKYIASSRSDGWRYSELPDLTELLKRLVELFDDRREVEILNAIRQLLENCCHPFISEKASDVMVYGGELPRLVEVVGTCGLPTASAAVEDTPEVAEVKKNLRSVIAEFITALAKTGQSEVAEREVSREAARSVLAATGTANLRVIFEARDVLDQLAEEFRRETDLSVAVKMLLMFRDLAVFRPLCERLVNLGLPILVLRLLRGNLHKTGEVVLVATELLGTFMELDAVNASVACGSADFFEVVSDILNELVSLSAVKYKICRNDLAAIVMLIIETGSAKIHQQLASSGLLSLLLFWTKVVESPADYNQMRKLTQERVRHLKPLTNPQTVFDVSSLRAGRMGSAEDVQFRIISWRATALAASSDEQCAKEAESFGFIKTLLATLEGGDVSGGSTEYAARLEDAALSALSRLLEGDVGLRKAFGDASGVSVLLRYVQGLASELRSGGVSADMISYRKKSDLLRKSLSALMIGLEFVGLDGKQEGAAEAVPLLCGIIAADGDFEKRSDALPPMTSQPPQPWSVEDLPTINSPPVISLADGDDDMNRGIIPQASPFKTTSSPRCGAGGVYKVRVRFTVPVWYFVFCAMFDPGIDDKIFEAVVTGDDAAATQCRSQALRQSVAGLSPLVVSKLDKEFWAAKATAILGSVEDEATVRQLLVASAVAAANELDRYIASTAAKARKSTAKQRVVDSKKLLEKLTAKLGCSLPSSLIPPIEMVSRLKNGEFVELQEFKFSDGQSWAATGPTTVSGDTGIPFVPAGEAVVPVEVDGRLCDCDGEFLRLTRYLAEVVAMAATANRGAALRVEAAHRRPVPASLLRLVEECRGLAMQCLSILCNGDQKRMKQLRKSDGVKIIVRQLRRYSSGRDPVPAPSTSWREGDGDDDGDVDGMLSLGVCAVDCVWSCILGCKKSEEGFIINFNGVGHLLECLEVGPRVLKRQIIGCLNDLLETSALARLQFLQWNSPITLRSGVKLLLDLLVREQRSMGAVGGDGTIKDVNRPWNPTILSTSTSPHEATMGSSENCSDTNSGGVYLAPPGVVFHVDDLYDMRMRIYCLLSIVVGFDPPADIGERLVMSSTESLQSSTGMRDDVLRRETLTREERQQLEAIRLYPELRELELWQVTGGKILSSVVLFLSPIAGILHKRTDGKILSGCDAVEVRDTPASVCVLLPAVQTEDLLEGTSSGVEPLTVGDRKWIEDSIAEHLTRACWVKNIQKQMVLAEEKADFDDMLLSIGNQVSAESMAGKSMPIKYSETYSSSGLKLFELPEGVEVEGEQPQRILVIKGAPDEPAVACIGGKSFEMKSLNNSNARLVCQMIGGKVQVACNQQDTFVLAPIGPRINQDAIASALQSRCGEVEGMDDRKRLKYSLQASDNEVDAFIDDPESKIVIDNSGNLIVMDESYIVETLDLFSQSVVMQPPREMVVASALMSRNAGRLWIQLAPRRLVPSSFFRYFELSIGHVRWGRSTPPLSVVRRLLASIATDATAKSRTNIELDEARIRVARAAQIVCQRGRLSLREFEEQFVHSVANTIGCAGEEQEAREEGEIRDLICSMIRDRAVIDDRASPPAVVHVDRSTLPPEPRARLKMLLGLRKYWDAESLSQWIGEVLPPNVRVDSFLMKCCRRVVVNDGISGTEETRYCAKF</sequence>
<feature type="domain" description="Cilia- and flagella-associated protein 69 ARM repeats" evidence="2">
    <location>
        <begin position="859"/>
        <end position="1031"/>
    </location>
</feature>
<reference evidence="3 4" key="1">
    <citation type="submission" date="2020-04" db="EMBL/GenBank/DDBJ databases">
        <title>Perkinsus olseni comparative genomics.</title>
        <authorList>
            <person name="Bogema D.R."/>
        </authorList>
    </citation>
    <scope>NUCLEOTIDE SEQUENCE [LARGE SCALE GENOMIC DNA]</scope>
    <source>
        <strain evidence="3 4">ATCC PRA-207</strain>
    </source>
</reference>
<dbReference type="Proteomes" id="UP000553632">
    <property type="component" value="Unassembled WGS sequence"/>
</dbReference>
<dbReference type="InterPro" id="IPR016024">
    <property type="entry name" value="ARM-type_fold"/>
</dbReference>
<protein>
    <recommendedName>
        <fullName evidence="2">Cilia- and flagella-associated protein 69 ARM repeats domain-containing protein</fullName>
    </recommendedName>
</protein>
<dbReference type="InterPro" id="IPR019128">
    <property type="entry name" value="Dcc1"/>
</dbReference>
<evidence type="ECO:0000313" key="4">
    <source>
        <dbReference type="Proteomes" id="UP000553632"/>
    </source>
</evidence>
<evidence type="ECO:0000256" key="1">
    <source>
        <dbReference type="SAM" id="MobiDB-lite"/>
    </source>
</evidence>
<proteinExistence type="predicted"/>
<dbReference type="Pfam" id="PF09724">
    <property type="entry name" value="Dcc1"/>
    <property type="match status" value="1"/>
</dbReference>
<organism evidence="3 4">
    <name type="scientific">Perkinsus olseni</name>
    <name type="common">Perkinsus atlanticus</name>
    <dbReference type="NCBI Taxonomy" id="32597"/>
    <lineage>
        <taxon>Eukaryota</taxon>
        <taxon>Sar</taxon>
        <taxon>Alveolata</taxon>
        <taxon>Perkinsozoa</taxon>
        <taxon>Perkinsea</taxon>
        <taxon>Perkinsida</taxon>
        <taxon>Perkinsidae</taxon>
        <taxon>Perkinsus</taxon>
    </lineage>
</organism>
<name>A0A7J6N407_PEROL</name>
<evidence type="ECO:0000259" key="2">
    <source>
        <dbReference type="Pfam" id="PF21049"/>
    </source>
</evidence>
<feature type="region of interest" description="Disordered" evidence="1">
    <location>
        <begin position="892"/>
        <end position="911"/>
    </location>
</feature>
<dbReference type="Pfam" id="PF21049">
    <property type="entry name" value="CFA69_ARM_rpt"/>
    <property type="match status" value="2"/>
</dbReference>
<keyword evidence="4" id="KW-1185">Reference proteome</keyword>
<dbReference type="PANTHER" id="PTHR14716">
    <property type="entry name" value="CILIA- AND FLAGELLA-ASSOCIATED PROTEIN 69"/>
    <property type="match status" value="1"/>
</dbReference>
<dbReference type="GO" id="GO:0007064">
    <property type="term" value="P:mitotic sister chromatid cohesion"/>
    <property type="evidence" value="ECO:0007669"/>
    <property type="project" value="InterPro"/>
</dbReference>
<evidence type="ECO:0000313" key="3">
    <source>
        <dbReference type="EMBL" id="KAF4678623.1"/>
    </source>
</evidence>
<dbReference type="EMBL" id="JABANO010041452">
    <property type="protein sequence ID" value="KAF4678623.1"/>
    <property type="molecule type" value="Genomic_DNA"/>
</dbReference>
<comment type="caution">
    <text evidence="3">The sequence shown here is derived from an EMBL/GenBank/DDBJ whole genome shotgun (WGS) entry which is preliminary data.</text>
</comment>
<feature type="domain" description="Cilia- and flagella-associated protein 69 ARM repeats" evidence="2">
    <location>
        <begin position="19"/>
        <end position="335"/>
    </location>
</feature>
<dbReference type="GO" id="GO:0031390">
    <property type="term" value="C:Ctf18 RFC-like complex"/>
    <property type="evidence" value="ECO:0007669"/>
    <property type="project" value="InterPro"/>
</dbReference>
<accession>A0A7J6N407</accession>
<dbReference type="InterPro" id="IPR048732">
    <property type="entry name" value="CFA69"/>
</dbReference>
<dbReference type="PANTHER" id="PTHR14716:SF0">
    <property type="entry name" value="CILIA- AND FLAGELLA-ASSOCIATED PROTEIN 69"/>
    <property type="match status" value="1"/>
</dbReference>
<dbReference type="SUPFAM" id="SSF48371">
    <property type="entry name" value="ARM repeat"/>
    <property type="match status" value="2"/>
</dbReference>
<gene>
    <name evidence="3" type="ORF">FOZ63_007732</name>
</gene>
<dbReference type="InterPro" id="IPR048733">
    <property type="entry name" value="CFA69_ARM_dom"/>
</dbReference>